<keyword evidence="3" id="KW-1185">Reference proteome</keyword>
<gene>
    <name evidence="2" type="ORF">SAMN04488238_1612</name>
</gene>
<feature type="compositionally biased region" description="Basic and acidic residues" evidence="1">
    <location>
        <begin position="7"/>
        <end position="16"/>
    </location>
</feature>
<name>A0A1H3G4G4_9RHOB</name>
<dbReference type="STRING" id="564137.SAMN04488238_1612"/>
<dbReference type="EMBL" id="FNOM01000061">
    <property type="protein sequence ID" value="SDX97598.1"/>
    <property type="molecule type" value="Genomic_DNA"/>
</dbReference>
<accession>A0A1H3G4G4</accession>
<dbReference type="AlphaFoldDB" id="A0A1H3G4G4"/>
<reference evidence="2 3" key="1">
    <citation type="submission" date="2016-10" db="EMBL/GenBank/DDBJ databases">
        <authorList>
            <person name="de Groot N.N."/>
        </authorList>
    </citation>
    <scope>NUCLEOTIDE SEQUENCE [LARGE SCALE GENOMIC DNA]</scope>
    <source>
        <strain evidence="2 3">CGMCC 1.8894</strain>
    </source>
</reference>
<feature type="region of interest" description="Disordered" evidence="1">
    <location>
        <begin position="1"/>
        <end position="20"/>
    </location>
</feature>
<evidence type="ECO:0000256" key="1">
    <source>
        <dbReference type="SAM" id="MobiDB-lite"/>
    </source>
</evidence>
<evidence type="ECO:0000313" key="3">
    <source>
        <dbReference type="Proteomes" id="UP000198539"/>
    </source>
</evidence>
<sequence length="97" mass="11043">MRAHSAKNKDQHKTFLDEFPVGHPDTTEMMDWFLTLPLFLDLGGMRMVHACWDDARMAPIMDRRQDGLLAIDDLQEIALEDGGKAPLTLELHAVKLK</sequence>
<proteinExistence type="predicted"/>
<organism evidence="2 3">
    <name type="scientific">Roseicitreum antarcticum</name>
    <dbReference type="NCBI Taxonomy" id="564137"/>
    <lineage>
        <taxon>Bacteria</taxon>
        <taxon>Pseudomonadati</taxon>
        <taxon>Pseudomonadota</taxon>
        <taxon>Alphaproteobacteria</taxon>
        <taxon>Rhodobacterales</taxon>
        <taxon>Paracoccaceae</taxon>
        <taxon>Roseicitreum</taxon>
    </lineage>
</organism>
<evidence type="ECO:0000313" key="2">
    <source>
        <dbReference type="EMBL" id="SDX97598.1"/>
    </source>
</evidence>
<dbReference type="Proteomes" id="UP000198539">
    <property type="component" value="Unassembled WGS sequence"/>
</dbReference>
<dbReference type="Gene3D" id="3.60.21.10">
    <property type="match status" value="1"/>
</dbReference>
<dbReference type="InterPro" id="IPR029052">
    <property type="entry name" value="Metallo-depent_PP-like"/>
</dbReference>
<protein>
    <submittedName>
        <fullName evidence="2">Uncharacterized protein</fullName>
    </submittedName>
</protein>